<protein>
    <submittedName>
        <fullName evidence="4">Tyrosine-protein phosphatase domain-containing protein</fullName>
    </submittedName>
</protein>
<proteinExistence type="predicted"/>
<reference evidence="4" key="1">
    <citation type="submission" date="2017-02" db="UniProtKB">
        <authorList>
            <consortium name="WormBaseParasite"/>
        </authorList>
    </citation>
    <scope>IDENTIFICATION</scope>
</reference>
<keyword evidence="3" id="KW-1185">Reference proteome</keyword>
<dbReference type="EMBL" id="UYYF01000119">
    <property type="protein sequence ID" value="VDM96371.1"/>
    <property type="molecule type" value="Genomic_DNA"/>
</dbReference>
<evidence type="ECO:0000256" key="1">
    <source>
        <dbReference type="SAM" id="SignalP"/>
    </source>
</evidence>
<evidence type="ECO:0000313" key="2">
    <source>
        <dbReference type="EMBL" id="VDM96371.1"/>
    </source>
</evidence>
<keyword evidence="1" id="KW-0732">Signal</keyword>
<name>A0A0N5CLV9_THECL</name>
<feature type="chain" id="PRO_5043126212" evidence="1">
    <location>
        <begin position="19"/>
        <end position="119"/>
    </location>
</feature>
<accession>A0A0N5CLV9</accession>
<dbReference type="AlphaFoldDB" id="A0A0N5CLV9"/>
<dbReference type="Proteomes" id="UP000276776">
    <property type="component" value="Unassembled WGS sequence"/>
</dbReference>
<feature type="signal peptide" evidence="1">
    <location>
        <begin position="1"/>
        <end position="18"/>
    </location>
</feature>
<organism evidence="4">
    <name type="scientific">Thelazia callipaeda</name>
    <name type="common">Oriental eyeworm</name>
    <name type="synonym">Parasitic nematode</name>
    <dbReference type="NCBI Taxonomy" id="103827"/>
    <lineage>
        <taxon>Eukaryota</taxon>
        <taxon>Metazoa</taxon>
        <taxon>Ecdysozoa</taxon>
        <taxon>Nematoda</taxon>
        <taxon>Chromadorea</taxon>
        <taxon>Rhabditida</taxon>
        <taxon>Spirurina</taxon>
        <taxon>Spiruromorpha</taxon>
        <taxon>Thelazioidea</taxon>
        <taxon>Thelaziidae</taxon>
        <taxon>Thelazia</taxon>
    </lineage>
</organism>
<evidence type="ECO:0000313" key="4">
    <source>
        <dbReference type="WBParaSite" id="TCLT_0000111201-mRNA-1"/>
    </source>
</evidence>
<gene>
    <name evidence="2" type="ORF">TCLT_LOCUS1113</name>
</gene>
<sequence>MGTHLLLVLISKQAFLLSSPAFRYKYVEEMKRSVGINVHIRARILITMCKQRHGSRPKFEIAFHDVLKTSKEEMHARPIEYLNFYPLAQNYHNLPMLASSNAITNNRFLLCGTSTPPGN</sequence>
<dbReference type="WBParaSite" id="TCLT_0000111201-mRNA-1">
    <property type="protein sequence ID" value="TCLT_0000111201-mRNA-1"/>
    <property type="gene ID" value="TCLT_0000111201"/>
</dbReference>
<evidence type="ECO:0000313" key="3">
    <source>
        <dbReference type="Proteomes" id="UP000276776"/>
    </source>
</evidence>
<reference evidence="2 3" key="2">
    <citation type="submission" date="2018-11" db="EMBL/GenBank/DDBJ databases">
        <authorList>
            <consortium name="Pathogen Informatics"/>
        </authorList>
    </citation>
    <scope>NUCLEOTIDE SEQUENCE [LARGE SCALE GENOMIC DNA]</scope>
</reference>